<protein>
    <recommendedName>
        <fullName evidence="3">SH3 domain-containing protein</fullName>
    </recommendedName>
</protein>
<dbReference type="EMBL" id="CP133470">
    <property type="protein sequence ID" value="WMS23960.1"/>
    <property type="molecule type" value="Genomic_DNA"/>
</dbReference>
<proteinExistence type="predicted"/>
<dbReference type="Proteomes" id="UP001242781">
    <property type="component" value="Chromosome"/>
</dbReference>
<evidence type="ECO:0000313" key="2">
    <source>
        <dbReference type="Proteomes" id="UP001242781"/>
    </source>
</evidence>
<reference evidence="1 2" key="1">
    <citation type="submission" date="2023-08" db="EMBL/GenBank/DDBJ databases">
        <title>Haemophilus_parainfluenzae_DSM 8978_complete_genome_hifiasm_Zymo_Research_D6332.</title>
        <authorList>
            <person name="Damerum A."/>
        </authorList>
    </citation>
    <scope>NUCLEOTIDE SEQUENCE [LARGE SCALE GENOMIC DNA]</scope>
    <source>
        <strain evidence="1 2">DSM 8978</strain>
    </source>
</reference>
<evidence type="ECO:0000313" key="1">
    <source>
        <dbReference type="EMBL" id="WMS23960.1"/>
    </source>
</evidence>
<accession>A0ABD7ZG56</accession>
<dbReference type="RefSeq" id="WP_051942615.1">
    <property type="nucleotide sequence ID" value="NZ_AFQS01000013.1"/>
</dbReference>
<sequence>MVIKRLFILLLFIPQFAFSEYYVKDNNIYNDGNKVKTILINDELGSVLLDNKDAIVISNSYNASSTKTELSYIFSKLNGKILKIEQVNYSPEYDRYYGYFLNFHNGIKLEDISEEFMDGIESKYGFEDYKFFNKNNKLVLNIKAYDKNVFFSTYDNKSILIINYDISSDGGLLSEKYMKCEYLNESINTSSCKEIGFINKRSYLYTSPNSISKMYLIKGDQVIINDVKSLKNEKWYLINYKGKKEINMWIKADPVDLN</sequence>
<dbReference type="AlphaFoldDB" id="A0ABD7ZG56"/>
<evidence type="ECO:0008006" key="3">
    <source>
        <dbReference type="Google" id="ProtNLM"/>
    </source>
</evidence>
<gene>
    <name evidence="1" type="ORF">RDV53_00960</name>
</gene>
<organism evidence="1 2">
    <name type="scientific">Haemophilus parainfluenzae ATCC 33392</name>
    <dbReference type="NCBI Taxonomy" id="888828"/>
    <lineage>
        <taxon>Bacteria</taxon>
        <taxon>Pseudomonadati</taxon>
        <taxon>Pseudomonadota</taxon>
        <taxon>Gammaproteobacteria</taxon>
        <taxon>Pasteurellales</taxon>
        <taxon>Pasteurellaceae</taxon>
        <taxon>Haemophilus</taxon>
    </lineage>
</organism>
<name>A0ABD7ZG56_HAEPA</name>
<dbReference type="GeneID" id="93298068"/>